<dbReference type="InterPro" id="IPR000182">
    <property type="entry name" value="GNAT_dom"/>
</dbReference>
<protein>
    <submittedName>
        <fullName evidence="2">GNAT family N-acetyltransferase</fullName>
        <ecNumber evidence="2">2.3.1.-</ecNumber>
    </submittedName>
</protein>
<name>A0ABT8DST3_9BURK</name>
<accession>A0ABT8DST3</accession>
<sequence length="197" mass="21371">MDAVATLLAALRRPLPPAEPAPALTAPERLALPGGRAVLLRTITAADAEAEQDFVAHLSLDSRHKRFHIGLQRLSPGLLRQMIEVDQRDHVALVAEVLDGSGVLVADARYVRDPAQPDAAEFAIAVADDWQSLGLGRALMARLAARARRDGLRRLFGDVLHGNRRMQVLMQGLGATAHAHPDGPQLMRLVFELENSL</sequence>
<evidence type="ECO:0000313" key="2">
    <source>
        <dbReference type="EMBL" id="MDN3919969.1"/>
    </source>
</evidence>
<evidence type="ECO:0000313" key="3">
    <source>
        <dbReference type="Proteomes" id="UP001228044"/>
    </source>
</evidence>
<keyword evidence="3" id="KW-1185">Reference proteome</keyword>
<dbReference type="Gene3D" id="3.40.630.30">
    <property type="match status" value="1"/>
</dbReference>
<dbReference type="PROSITE" id="PS51186">
    <property type="entry name" value="GNAT"/>
    <property type="match status" value="1"/>
</dbReference>
<proteinExistence type="predicted"/>
<keyword evidence="2" id="KW-0808">Transferase</keyword>
<dbReference type="Proteomes" id="UP001228044">
    <property type="component" value="Unassembled WGS sequence"/>
</dbReference>
<dbReference type="EMBL" id="JAUHHC010000002">
    <property type="protein sequence ID" value="MDN3919969.1"/>
    <property type="molecule type" value="Genomic_DNA"/>
</dbReference>
<organism evidence="2 3">
    <name type="scientific">Roseateles violae</name>
    <dbReference type="NCBI Taxonomy" id="3058042"/>
    <lineage>
        <taxon>Bacteria</taxon>
        <taxon>Pseudomonadati</taxon>
        <taxon>Pseudomonadota</taxon>
        <taxon>Betaproteobacteria</taxon>
        <taxon>Burkholderiales</taxon>
        <taxon>Sphaerotilaceae</taxon>
        <taxon>Roseateles</taxon>
    </lineage>
</organism>
<feature type="domain" description="N-acetyltransferase" evidence="1">
    <location>
        <begin position="38"/>
        <end position="192"/>
    </location>
</feature>
<gene>
    <name evidence="2" type="ORF">QWJ38_06715</name>
</gene>
<dbReference type="EC" id="2.3.1.-" evidence="2"/>
<dbReference type="InterPro" id="IPR016181">
    <property type="entry name" value="Acyl_CoA_acyltransferase"/>
</dbReference>
<dbReference type="RefSeq" id="WP_290358287.1">
    <property type="nucleotide sequence ID" value="NZ_JAUHHC010000002.1"/>
</dbReference>
<dbReference type="GO" id="GO:0016746">
    <property type="term" value="F:acyltransferase activity"/>
    <property type="evidence" value="ECO:0007669"/>
    <property type="project" value="UniProtKB-KW"/>
</dbReference>
<keyword evidence="2" id="KW-0012">Acyltransferase</keyword>
<evidence type="ECO:0000259" key="1">
    <source>
        <dbReference type="PROSITE" id="PS51186"/>
    </source>
</evidence>
<dbReference type="Pfam" id="PF00583">
    <property type="entry name" value="Acetyltransf_1"/>
    <property type="match status" value="1"/>
</dbReference>
<dbReference type="SUPFAM" id="SSF55729">
    <property type="entry name" value="Acyl-CoA N-acyltransferases (Nat)"/>
    <property type="match status" value="1"/>
</dbReference>
<reference evidence="2 3" key="1">
    <citation type="submission" date="2023-06" db="EMBL/GenBank/DDBJ databases">
        <title>Pelomonas sp. PFR6 16S ribosomal RNA gene Genome sequencing and assembly.</title>
        <authorList>
            <person name="Woo H."/>
        </authorList>
    </citation>
    <scope>NUCLEOTIDE SEQUENCE [LARGE SCALE GENOMIC DNA]</scope>
    <source>
        <strain evidence="2 3">PFR6</strain>
    </source>
</reference>
<comment type="caution">
    <text evidence="2">The sequence shown here is derived from an EMBL/GenBank/DDBJ whole genome shotgun (WGS) entry which is preliminary data.</text>
</comment>